<gene>
    <name evidence="1" type="ORF">GH807_09390</name>
</gene>
<dbReference type="EMBL" id="WJBB01000009">
    <property type="protein sequence ID" value="MBC3797260.1"/>
    <property type="molecule type" value="Genomic_DNA"/>
</dbReference>
<accession>A0ABR6WM74</accession>
<proteinExistence type="predicted"/>
<keyword evidence="2" id="KW-1185">Reference proteome</keyword>
<evidence type="ECO:0000313" key="2">
    <source>
        <dbReference type="Proteomes" id="UP000653358"/>
    </source>
</evidence>
<dbReference type="Proteomes" id="UP000653358">
    <property type="component" value="Unassembled WGS sequence"/>
</dbReference>
<sequence>MAIALFSFNGEIKAMFSQKVKVIEPTISAITNADGASVVTLINPNDLIRVVIKDVIAGSDDGLHDTAITEISIY</sequence>
<protein>
    <submittedName>
        <fullName evidence="1">Uncharacterized protein</fullName>
    </submittedName>
</protein>
<evidence type="ECO:0000313" key="1">
    <source>
        <dbReference type="EMBL" id="MBC3797260.1"/>
    </source>
</evidence>
<dbReference type="RefSeq" id="WP_148603074.1">
    <property type="nucleotide sequence ID" value="NZ_RXYB01000005.1"/>
</dbReference>
<organism evidence="1 2">
    <name type="scientific">Acetobacterium tundrae</name>
    <dbReference type="NCBI Taxonomy" id="132932"/>
    <lineage>
        <taxon>Bacteria</taxon>
        <taxon>Bacillati</taxon>
        <taxon>Bacillota</taxon>
        <taxon>Clostridia</taxon>
        <taxon>Eubacteriales</taxon>
        <taxon>Eubacteriaceae</taxon>
        <taxon>Acetobacterium</taxon>
    </lineage>
</organism>
<name>A0ABR6WM74_9FIRM</name>
<reference evidence="1 2" key="1">
    <citation type="journal article" date="2020" name="mSystems">
        <title>Defining Genomic and Predicted Metabolic Features of the Acetobacterium Genus.</title>
        <authorList>
            <person name="Ross D.E."/>
            <person name="Marshall C.W."/>
            <person name="Gulliver D."/>
            <person name="May H.D."/>
            <person name="Norman R.S."/>
        </authorList>
    </citation>
    <scope>NUCLEOTIDE SEQUENCE [LARGE SCALE GENOMIC DNA]</scope>
    <source>
        <strain evidence="1 2">DSM 9173</strain>
    </source>
</reference>
<comment type="caution">
    <text evidence="1">The sequence shown here is derived from an EMBL/GenBank/DDBJ whole genome shotgun (WGS) entry which is preliminary data.</text>
</comment>